<sequence>MSATPAETPSLLAMADATSESSTPSLLNKADLSGESSTSDEDSTYVSNPRRAKWIDRIAVQGPWDESTDPLSLRGAPSLPMPVEVSDKASLAPFFEHLRKDGTHEAAGDGAAGSEPYYETDFLEFKKGVLYADGRVDLCKMVTGPRNIGDLMYSLRSNHFAKHFLLGNNIIGPTGAKAIADFIKETPDQFETWYLAGNCIDTASFSILVDAMIKSKVITNSATDVFRLIEHLPVLRTLDLDQTELGDDGVAQLFRLLAKHEKPLALRHIYLNAVGIGAQACQAISDYLCSPHCGLESLYMSSNPVGRSVTLLGPGVKSSRTIQRLSLQSCGLDDSASHLLAAVSGHSSLKVLDIGQAYATEDLGMRFNWITDASTAALENVIRDTNLQYLNISYTPMTQNSLNSIYGAVLSSKSILWFYAQPLVKGGKSYEAVKAGQKSKRMLQQVREHLSANVAAQYDGKSYQAFENSEKRFLLSPRDVRFIDSVYRNRDAGLARRGLKELQKYWAEGDDTLWRVQHELVFTREKGGWMDYASDRDDVGRW</sequence>
<dbReference type="OrthoDB" id="333024at2759"/>
<evidence type="ECO:0000256" key="1">
    <source>
        <dbReference type="SAM" id="MobiDB-lite"/>
    </source>
</evidence>
<dbReference type="EMBL" id="JABCIY010000248">
    <property type="protein sequence ID" value="KAF7186718.1"/>
    <property type="molecule type" value="Genomic_DNA"/>
</dbReference>
<dbReference type="InterPro" id="IPR032675">
    <property type="entry name" value="LRR_dom_sf"/>
</dbReference>
<dbReference type="SUPFAM" id="SSF52047">
    <property type="entry name" value="RNI-like"/>
    <property type="match status" value="1"/>
</dbReference>
<evidence type="ECO:0000313" key="3">
    <source>
        <dbReference type="Proteomes" id="UP000660729"/>
    </source>
</evidence>
<dbReference type="InterPro" id="IPR001611">
    <property type="entry name" value="Leu-rich_rpt"/>
</dbReference>
<dbReference type="AlphaFoldDB" id="A0A8H6VC09"/>
<evidence type="ECO:0008006" key="4">
    <source>
        <dbReference type="Google" id="ProtNLM"/>
    </source>
</evidence>
<dbReference type="Pfam" id="PF13516">
    <property type="entry name" value="LRR_6"/>
    <property type="match status" value="1"/>
</dbReference>
<keyword evidence="3" id="KW-1185">Reference proteome</keyword>
<dbReference type="Gene3D" id="3.80.10.10">
    <property type="entry name" value="Ribonuclease Inhibitor"/>
    <property type="match status" value="2"/>
</dbReference>
<proteinExistence type="predicted"/>
<comment type="caution">
    <text evidence="2">The sequence shown here is derived from an EMBL/GenBank/DDBJ whole genome shotgun (WGS) entry which is preliminary data.</text>
</comment>
<gene>
    <name evidence="2" type="ORF">HII31_11950</name>
</gene>
<protein>
    <recommendedName>
        <fullName evidence="4">Leucine rich repeat protein</fullName>
    </recommendedName>
</protein>
<dbReference type="InterPro" id="IPR027038">
    <property type="entry name" value="RanGap"/>
</dbReference>
<feature type="region of interest" description="Disordered" evidence="1">
    <location>
        <begin position="1"/>
        <end position="46"/>
    </location>
</feature>
<dbReference type="PANTHER" id="PTHR24113">
    <property type="entry name" value="RAN GTPASE-ACTIVATING PROTEIN 1"/>
    <property type="match status" value="1"/>
</dbReference>
<accession>A0A8H6VC09</accession>
<name>A0A8H6VC09_9PEZI</name>
<reference evidence="2" key="1">
    <citation type="submission" date="2020-04" db="EMBL/GenBank/DDBJ databases">
        <title>Draft genome resource of the tomato pathogen Pseudocercospora fuligena.</title>
        <authorList>
            <person name="Zaccaron A."/>
        </authorList>
    </citation>
    <scope>NUCLEOTIDE SEQUENCE</scope>
    <source>
        <strain evidence="2">PF001</strain>
    </source>
</reference>
<dbReference type="Proteomes" id="UP000660729">
    <property type="component" value="Unassembled WGS sequence"/>
</dbReference>
<evidence type="ECO:0000313" key="2">
    <source>
        <dbReference type="EMBL" id="KAF7186718.1"/>
    </source>
</evidence>
<organism evidence="2 3">
    <name type="scientific">Pseudocercospora fuligena</name>
    <dbReference type="NCBI Taxonomy" id="685502"/>
    <lineage>
        <taxon>Eukaryota</taxon>
        <taxon>Fungi</taxon>
        <taxon>Dikarya</taxon>
        <taxon>Ascomycota</taxon>
        <taxon>Pezizomycotina</taxon>
        <taxon>Dothideomycetes</taxon>
        <taxon>Dothideomycetidae</taxon>
        <taxon>Mycosphaerellales</taxon>
        <taxon>Mycosphaerellaceae</taxon>
        <taxon>Pseudocercospora</taxon>
    </lineage>
</organism>
<dbReference type="GO" id="GO:0005096">
    <property type="term" value="F:GTPase activator activity"/>
    <property type="evidence" value="ECO:0007669"/>
    <property type="project" value="InterPro"/>
</dbReference>
<dbReference type="SMART" id="SM00368">
    <property type="entry name" value="LRR_RI"/>
    <property type="match status" value="3"/>
</dbReference>